<evidence type="ECO:0000313" key="2">
    <source>
        <dbReference type="Proteomes" id="UP000828251"/>
    </source>
</evidence>
<gene>
    <name evidence="1" type="ORF">J1N35_011827</name>
</gene>
<dbReference type="PANTHER" id="PTHR46890:SF48">
    <property type="entry name" value="RNA-DIRECTED DNA POLYMERASE"/>
    <property type="match status" value="1"/>
</dbReference>
<name>A0A9D4ADP0_9ROSI</name>
<evidence type="ECO:0000313" key="1">
    <source>
        <dbReference type="EMBL" id="KAH1108059.1"/>
    </source>
</evidence>
<sequence>MVYKIIAKILVERMSVILGGCINEAQGAFILRRHISDNVLIAYKVLHSLKMKKKNRKGNFALKLDISKAYDRAKWDILAGMMIQLGFHIDWVVLIIRCVCSVSYIVGLNENTSE</sequence>
<keyword evidence="2" id="KW-1185">Reference proteome</keyword>
<dbReference type="OrthoDB" id="1002360at2759"/>
<dbReference type="InterPro" id="IPR052343">
    <property type="entry name" value="Retrotransposon-Effector_Assoc"/>
</dbReference>
<comment type="caution">
    <text evidence="1">The sequence shown here is derived from an EMBL/GenBank/DDBJ whole genome shotgun (WGS) entry which is preliminary data.</text>
</comment>
<reference evidence="1 2" key="1">
    <citation type="journal article" date="2021" name="Plant Biotechnol. J.">
        <title>Multi-omics assisted identification of the key and species-specific regulatory components of drought-tolerant mechanisms in Gossypium stocksii.</title>
        <authorList>
            <person name="Yu D."/>
            <person name="Ke L."/>
            <person name="Zhang D."/>
            <person name="Wu Y."/>
            <person name="Sun Y."/>
            <person name="Mei J."/>
            <person name="Sun J."/>
            <person name="Sun Y."/>
        </authorList>
    </citation>
    <scope>NUCLEOTIDE SEQUENCE [LARGE SCALE GENOMIC DNA]</scope>
    <source>
        <strain evidence="2">cv. E1</strain>
        <tissue evidence="1">Leaf</tissue>
    </source>
</reference>
<protein>
    <recommendedName>
        <fullName evidence="3">Reverse transcriptase domain-containing protein</fullName>
    </recommendedName>
</protein>
<dbReference type="PANTHER" id="PTHR46890">
    <property type="entry name" value="NON-LTR RETROLELEMENT REVERSE TRANSCRIPTASE-LIKE PROTEIN-RELATED"/>
    <property type="match status" value="1"/>
</dbReference>
<evidence type="ECO:0008006" key="3">
    <source>
        <dbReference type="Google" id="ProtNLM"/>
    </source>
</evidence>
<dbReference type="EMBL" id="JAIQCV010000004">
    <property type="protein sequence ID" value="KAH1108059.1"/>
    <property type="molecule type" value="Genomic_DNA"/>
</dbReference>
<dbReference type="AlphaFoldDB" id="A0A9D4ADP0"/>
<dbReference type="Proteomes" id="UP000828251">
    <property type="component" value="Unassembled WGS sequence"/>
</dbReference>
<accession>A0A9D4ADP0</accession>
<organism evidence="1 2">
    <name type="scientific">Gossypium stocksii</name>
    <dbReference type="NCBI Taxonomy" id="47602"/>
    <lineage>
        <taxon>Eukaryota</taxon>
        <taxon>Viridiplantae</taxon>
        <taxon>Streptophyta</taxon>
        <taxon>Embryophyta</taxon>
        <taxon>Tracheophyta</taxon>
        <taxon>Spermatophyta</taxon>
        <taxon>Magnoliopsida</taxon>
        <taxon>eudicotyledons</taxon>
        <taxon>Gunneridae</taxon>
        <taxon>Pentapetalae</taxon>
        <taxon>rosids</taxon>
        <taxon>malvids</taxon>
        <taxon>Malvales</taxon>
        <taxon>Malvaceae</taxon>
        <taxon>Malvoideae</taxon>
        <taxon>Gossypium</taxon>
    </lineage>
</organism>
<proteinExistence type="predicted"/>